<reference evidence="1 2" key="1">
    <citation type="submission" date="2014-04" db="EMBL/GenBank/DDBJ databases">
        <authorList>
            <consortium name="DOE Joint Genome Institute"/>
            <person name="Kuo A."/>
            <person name="Tarkka M."/>
            <person name="Buscot F."/>
            <person name="Kohler A."/>
            <person name="Nagy L.G."/>
            <person name="Floudas D."/>
            <person name="Copeland A."/>
            <person name="Barry K.W."/>
            <person name="Cichocki N."/>
            <person name="Veneault-Fourrey C."/>
            <person name="LaButti K."/>
            <person name="Lindquist E.A."/>
            <person name="Lipzen A."/>
            <person name="Lundell T."/>
            <person name="Morin E."/>
            <person name="Murat C."/>
            <person name="Sun H."/>
            <person name="Tunlid A."/>
            <person name="Henrissat B."/>
            <person name="Grigoriev I.V."/>
            <person name="Hibbett D.S."/>
            <person name="Martin F."/>
            <person name="Nordberg H.P."/>
            <person name="Cantor M.N."/>
            <person name="Hua S.X."/>
        </authorList>
    </citation>
    <scope>NUCLEOTIDE SEQUENCE [LARGE SCALE GENOMIC DNA]</scope>
    <source>
        <strain evidence="1 2">F 1598</strain>
    </source>
</reference>
<dbReference type="AlphaFoldDB" id="A0A0C3FDQ6"/>
<dbReference type="EMBL" id="KN833020">
    <property type="protein sequence ID" value="KIM77929.1"/>
    <property type="molecule type" value="Genomic_DNA"/>
</dbReference>
<dbReference type="HOGENOM" id="CLU_2074044_0_0_1"/>
<organism evidence="1 2">
    <name type="scientific">Piloderma croceum (strain F 1598)</name>
    <dbReference type="NCBI Taxonomy" id="765440"/>
    <lineage>
        <taxon>Eukaryota</taxon>
        <taxon>Fungi</taxon>
        <taxon>Dikarya</taxon>
        <taxon>Basidiomycota</taxon>
        <taxon>Agaricomycotina</taxon>
        <taxon>Agaricomycetes</taxon>
        <taxon>Agaricomycetidae</taxon>
        <taxon>Atheliales</taxon>
        <taxon>Atheliaceae</taxon>
        <taxon>Piloderma</taxon>
    </lineage>
</organism>
<keyword evidence="2" id="KW-1185">Reference proteome</keyword>
<proteinExistence type="predicted"/>
<dbReference type="InParanoid" id="A0A0C3FDQ6"/>
<sequence>MTPYPAPSTSIFHFPIIEHPDPTREYECEFHLPGSLRTPTNISNTNMKLHYASLSAPKTAGWEYVEREGWVGLDWVRREESEPEGDWEWDKEEVEGMRSPTLLPSRADWKYVEIERDG</sequence>
<evidence type="ECO:0000313" key="2">
    <source>
        <dbReference type="Proteomes" id="UP000054166"/>
    </source>
</evidence>
<evidence type="ECO:0000313" key="1">
    <source>
        <dbReference type="EMBL" id="KIM77929.1"/>
    </source>
</evidence>
<name>A0A0C3FDQ6_PILCF</name>
<dbReference type="Proteomes" id="UP000054166">
    <property type="component" value="Unassembled WGS sequence"/>
</dbReference>
<protein>
    <submittedName>
        <fullName evidence="1">Uncharacterized protein</fullName>
    </submittedName>
</protein>
<reference evidence="2" key="2">
    <citation type="submission" date="2015-01" db="EMBL/GenBank/DDBJ databases">
        <title>Evolutionary Origins and Diversification of the Mycorrhizal Mutualists.</title>
        <authorList>
            <consortium name="DOE Joint Genome Institute"/>
            <consortium name="Mycorrhizal Genomics Consortium"/>
            <person name="Kohler A."/>
            <person name="Kuo A."/>
            <person name="Nagy L.G."/>
            <person name="Floudas D."/>
            <person name="Copeland A."/>
            <person name="Barry K.W."/>
            <person name="Cichocki N."/>
            <person name="Veneault-Fourrey C."/>
            <person name="LaButti K."/>
            <person name="Lindquist E.A."/>
            <person name="Lipzen A."/>
            <person name="Lundell T."/>
            <person name="Morin E."/>
            <person name="Murat C."/>
            <person name="Riley R."/>
            <person name="Ohm R."/>
            <person name="Sun H."/>
            <person name="Tunlid A."/>
            <person name="Henrissat B."/>
            <person name="Grigoriev I.V."/>
            <person name="Hibbett D.S."/>
            <person name="Martin F."/>
        </authorList>
    </citation>
    <scope>NUCLEOTIDE SEQUENCE [LARGE SCALE GENOMIC DNA]</scope>
    <source>
        <strain evidence="2">F 1598</strain>
    </source>
</reference>
<gene>
    <name evidence="1" type="ORF">PILCRDRAFT_11595</name>
</gene>
<accession>A0A0C3FDQ6</accession>